<evidence type="ECO:0000313" key="2">
    <source>
        <dbReference type="Proteomes" id="UP000310334"/>
    </source>
</evidence>
<dbReference type="EMBL" id="SSNT01000005">
    <property type="protein sequence ID" value="THF81057.1"/>
    <property type="molecule type" value="Genomic_DNA"/>
</dbReference>
<dbReference type="AlphaFoldDB" id="A0A4S4C0C8"/>
<dbReference type="OrthoDB" id="9785438at2"/>
<dbReference type="PANTHER" id="PTHR33639:SF2">
    <property type="entry name" value="DUF393 DOMAIN-CONTAINING PROTEIN"/>
    <property type="match status" value="1"/>
</dbReference>
<reference evidence="1 2" key="1">
    <citation type="submission" date="2019-04" db="EMBL/GenBank/DDBJ databases">
        <title>Bacillus sediminilitoris sp. nov., isolated from a tidal flat sediment on the East China Sea.</title>
        <authorList>
            <person name="Wei Y."/>
            <person name="Mao H."/>
            <person name="Fang J."/>
        </authorList>
    </citation>
    <scope>NUCLEOTIDE SEQUENCE [LARGE SCALE GENOMIC DNA]</scope>
    <source>
        <strain evidence="1 2">DSL-17</strain>
    </source>
</reference>
<gene>
    <name evidence="1" type="ORF">E6W99_07815</name>
</gene>
<dbReference type="GO" id="GO:0015035">
    <property type="term" value="F:protein-disulfide reductase activity"/>
    <property type="evidence" value="ECO:0007669"/>
    <property type="project" value="InterPro"/>
</dbReference>
<evidence type="ECO:0000313" key="1">
    <source>
        <dbReference type="EMBL" id="THF81057.1"/>
    </source>
</evidence>
<dbReference type="Proteomes" id="UP000310334">
    <property type="component" value="Unassembled WGS sequence"/>
</dbReference>
<accession>A0A4S4C0C8</accession>
<organism evidence="1 2">
    <name type="scientific">Metabacillus sediminilitoris</name>
    <dbReference type="NCBI Taxonomy" id="2567941"/>
    <lineage>
        <taxon>Bacteria</taxon>
        <taxon>Bacillati</taxon>
        <taxon>Bacillota</taxon>
        <taxon>Bacilli</taxon>
        <taxon>Bacillales</taxon>
        <taxon>Bacillaceae</taxon>
        <taxon>Metabacillus</taxon>
    </lineage>
</organism>
<dbReference type="InterPro" id="IPR007263">
    <property type="entry name" value="DCC1-like"/>
</dbReference>
<comment type="caution">
    <text evidence="1">The sequence shown here is derived from an EMBL/GenBank/DDBJ whole genome shotgun (WGS) entry which is preliminary data.</text>
</comment>
<sequence length="136" mass="15898">MMKTANHQILLFDGVCQFCNDTVQFIIRHDKRETFKFAALQSAIGQELLKKHSLPTNDLQSVVLIKNQSAYTRSTAELHIFLGLGGWWSILYLFVLMPRPLRDGIYNFIAKNRYKWFGKKEECMVPSPEIRKRFLS</sequence>
<dbReference type="InterPro" id="IPR052927">
    <property type="entry name" value="DCC_oxidoreductase"/>
</dbReference>
<dbReference type="Pfam" id="PF04134">
    <property type="entry name" value="DCC1-like"/>
    <property type="match status" value="1"/>
</dbReference>
<name>A0A4S4C0C8_9BACI</name>
<dbReference type="PANTHER" id="PTHR33639">
    <property type="entry name" value="THIOL-DISULFIDE OXIDOREDUCTASE DCC"/>
    <property type="match status" value="1"/>
</dbReference>
<protein>
    <submittedName>
        <fullName evidence="1">Thiol-disulfide oxidoreductase DCC family protein</fullName>
    </submittedName>
</protein>
<proteinExistence type="predicted"/>
<keyword evidence="2" id="KW-1185">Reference proteome</keyword>